<evidence type="ECO:0000313" key="3">
    <source>
        <dbReference type="EMBL" id="DAD29753.1"/>
    </source>
</evidence>
<sequence>MGIYRRILSVLKNDIVIGDKKFEFIAFSSCQLQENSVWMFASMNELSADSIREWMGDFRNIRNVAKFAARLGQSFGSSIETLTVNSYEIEVIPDVEIEGEDGTKYVFSDGIGKISVEFARIVAIDCNLKDYSFCLPNSVCRL</sequence>
<feature type="domain" description="RDRP core" evidence="2">
    <location>
        <begin position="3"/>
        <end position="129"/>
    </location>
</feature>
<name>A0A822YCA6_NELNU</name>
<dbReference type="GO" id="GO:0003968">
    <property type="term" value="F:RNA-directed RNA polymerase activity"/>
    <property type="evidence" value="ECO:0007669"/>
    <property type="project" value="UniProtKB-KW"/>
</dbReference>
<dbReference type="GO" id="GO:0003723">
    <property type="term" value="F:RNA binding"/>
    <property type="evidence" value="ECO:0007669"/>
    <property type="project" value="UniProtKB-KW"/>
</dbReference>
<dbReference type="Proteomes" id="UP000607653">
    <property type="component" value="Unassembled WGS sequence"/>
</dbReference>
<evidence type="ECO:0000256" key="1">
    <source>
        <dbReference type="RuleBase" id="RU363098"/>
    </source>
</evidence>
<comment type="caution">
    <text evidence="3">The sequence shown here is derived from an EMBL/GenBank/DDBJ whole genome shotgun (WGS) entry which is preliminary data.</text>
</comment>
<dbReference type="InterPro" id="IPR057596">
    <property type="entry name" value="RDRP_core"/>
</dbReference>
<keyword evidence="1" id="KW-0696">RNA-directed RNA polymerase</keyword>
<dbReference type="GO" id="GO:0031047">
    <property type="term" value="P:regulatory ncRNA-mediated gene silencing"/>
    <property type="evidence" value="ECO:0007669"/>
    <property type="project" value="UniProtKB-KW"/>
</dbReference>
<reference evidence="3 4" key="1">
    <citation type="journal article" date="2020" name="Mol. Biol. Evol.">
        <title>Distinct Expression and Methylation Patterns for Genes with Different Fates following a Single Whole-Genome Duplication in Flowering Plants.</title>
        <authorList>
            <person name="Shi T."/>
            <person name="Rahmani R.S."/>
            <person name="Gugger P.F."/>
            <person name="Wang M."/>
            <person name="Li H."/>
            <person name="Zhang Y."/>
            <person name="Li Z."/>
            <person name="Wang Q."/>
            <person name="Van de Peer Y."/>
            <person name="Marchal K."/>
            <person name="Chen J."/>
        </authorList>
    </citation>
    <scope>NUCLEOTIDE SEQUENCE [LARGE SCALE GENOMIC DNA]</scope>
    <source>
        <tissue evidence="3">Leaf</tissue>
    </source>
</reference>
<keyword evidence="1" id="KW-0694">RNA-binding</keyword>
<keyword evidence="1" id="KW-0808">Transferase</keyword>
<dbReference type="AlphaFoldDB" id="A0A822YCA6"/>
<keyword evidence="1" id="KW-0548">Nucleotidyltransferase</keyword>
<proteinExistence type="inferred from homology"/>
<organism evidence="3 4">
    <name type="scientific">Nelumbo nucifera</name>
    <name type="common">Sacred lotus</name>
    <dbReference type="NCBI Taxonomy" id="4432"/>
    <lineage>
        <taxon>Eukaryota</taxon>
        <taxon>Viridiplantae</taxon>
        <taxon>Streptophyta</taxon>
        <taxon>Embryophyta</taxon>
        <taxon>Tracheophyta</taxon>
        <taxon>Spermatophyta</taxon>
        <taxon>Magnoliopsida</taxon>
        <taxon>Proteales</taxon>
        <taxon>Nelumbonaceae</taxon>
        <taxon>Nelumbo</taxon>
    </lineage>
</organism>
<keyword evidence="4" id="KW-1185">Reference proteome</keyword>
<dbReference type="PANTHER" id="PTHR23079:SF1">
    <property type="entry name" value="RNA-DEPENDENT RNA POLYMERASE 1"/>
    <property type="match status" value="1"/>
</dbReference>
<evidence type="ECO:0000313" key="4">
    <source>
        <dbReference type="Proteomes" id="UP000607653"/>
    </source>
</evidence>
<comment type="catalytic activity">
    <reaction evidence="1">
        <text>RNA(n) + a ribonucleoside 5'-triphosphate = RNA(n+1) + diphosphate</text>
        <dbReference type="Rhea" id="RHEA:21248"/>
        <dbReference type="Rhea" id="RHEA-COMP:14527"/>
        <dbReference type="Rhea" id="RHEA-COMP:17342"/>
        <dbReference type="ChEBI" id="CHEBI:33019"/>
        <dbReference type="ChEBI" id="CHEBI:61557"/>
        <dbReference type="ChEBI" id="CHEBI:140395"/>
        <dbReference type="EC" id="2.7.7.48"/>
    </reaction>
</comment>
<dbReference type="Pfam" id="PF05183">
    <property type="entry name" value="RdRP"/>
    <property type="match status" value="1"/>
</dbReference>
<dbReference type="InterPro" id="IPR007855">
    <property type="entry name" value="RDRP"/>
</dbReference>
<accession>A0A822YCA6</accession>
<keyword evidence="1" id="KW-0943">RNA-mediated gene silencing</keyword>
<gene>
    <name evidence="3" type="ORF">HUJ06_031221</name>
</gene>
<comment type="similarity">
    <text evidence="1">Belongs to the RdRP family.</text>
</comment>
<dbReference type="PANTHER" id="PTHR23079">
    <property type="entry name" value="RNA-DEPENDENT RNA POLYMERASE"/>
    <property type="match status" value="1"/>
</dbReference>
<comment type="function">
    <text evidence="1">Probably involved in the RNA silencing pathway and required for the generation of small interfering RNAs (siRNAs).</text>
</comment>
<evidence type="ECO:0000259" key="2">
    <source>
        <dbReference type="Pfam" id="PF05183"/>
    </source>
</evidence>
<dbReference type="EC" id="2.7.7.48" evidence="1"/>
<dbReference type="EMBL" id="DUZY01000002">
    <property type="protein sequence ID" value="DAD29753.1"/>
    <property type="molecule type" value="Genomic_DNA"/>
</dbReference>
<protein>
    <recommendedName>
        <fullName evidence="1">RNA-dependent RNA polymerase</fullName>
        <ecNumber evidence="1">2.7.7.48</ecNumber>
    </recommendedName>
</protein>